<dbReference type="InterPro" id="IPR018093">
    <property type="entry name" value="BCCT_CS"/>
</dbReference>
<evidence type="ECO:0000256" key="5">
    <source>
        <dbReference type="ARBA" id="ARBA00022692"/>
    </source>
</evidence>
<feature type="transmembrane region" description="Helical" evidence="9">
    <location>
        <begin position="314"/>
        <end position="331"/>
    </location>
</feature>
<gene>
    <name evidence="10" type="ORF">J2S05_001272</name>
</gene>
<dbReference type="InterPro" id="IPR000060">
    <property type="entry name" value="BCCT_transptr"/>
</dbReference>
<evidence type="ECO:0000256" key="9">
    <source>
        <dbReference type="SAM" id="Phobius"/>
    </source>
</evidence>
<keyword evidence="8" id="KW-0175">Coiled coil</keyword>
<comment type="subcellular location">
    <subcellularLocation>
        <location evidence="1">Cell membrane</location>
        <topology evidence="1">Multi-pass membrane protein</topology>
    </subcellularLocation>
</comment>
<keyword evidence="5 9" id="KW-0812">Transmembrane</keyword>
<feature type="transmembrane region" description="Helical" evidence="9">
    <location>
        <begin position="138"/>
        <end position="156"/>
    </location>
</feature>
<feature type="transmembrane region" description="Helical" evidence="9">
    <location>
        <begin position="469"/>
        <end position="488"/>
    </location>
</feature>
<feature type="transmembrane region" description="Helical" evidence="9">
    <location>
        <begin position="45"/>
        <end position="64"/>
    </location>
</feature>
<evidence type="ECO:0000256" key="1">
    <source>
        <dbReference type="ARBA" id="ARBA00004651"/>
    </source>
</evidence>
<feature type="transmembrane region" description="Helical" evidence="9">
    <location>
        <begin position="439"/>
        <end position="457"/>
    </location>
</feature>
<dbReference type="EMBL" id="JAUSUA010000001">
    <property type="protein sequence ID" value="MDQ0206498.1"/>
    <property type="molecule type" value="Genomic_DNA"/>
</dbReference>
<dbReference type="NCBIfam" id="TIGR00842">
    <property type="entry name" value="bcct"/>
    <property type="match status" value="1"/>
</dbReference>
<evidence type="ECO:0000256" key="3">
    <source>
        <dbReference type="ARBA" id="ARBA00022448"/>
    </source>
</evidence>
<dbReference type="RefSeq" id="WP_306980954.1">
    <property type="nucleotide sequence ID" value="NZ_JAUSUA010000001.1"/>
</dbReference>
<evidence type="ECO:0000256" key="8">
    <source>
        <dbReference type="SAM" id="Coils"/>
    </source>
</evidence>
<dbReference type="PROSITE" id="PS01303">
    <property type="entry name" value="BCCT"/>
    <property type="match status" value="1"/>
</dbReference>
<keyword evidence="11" id="KW-1185">Reference proteome</keyword>
<feature type="transmembrane region" description="Helical" evidence="9">
    <location>
        <begin position="400"/>
        <end position="427"/>
    </location>
</feature>
<feature type="transmembrane region" description="Helical" evidence="9">
    <location>
        <begin position="84"/>
        <end position="105"/>
    </location>
</feature>
<evidence type="ECO:0000313" key="11">
    <source>
        <dbReference type="Proteomes" id="UP001225034"/>
    </source>
</evidence>
<keyword evidence="3" id="KW-0813">Transport</keyword>
<dbReference type="PANTHER" id="PTHR30047:SF7">
    <property type="entry name" value="HIGH-AFFINITY CHOLINE TRANSPORT PROTEIN"/>
    <property type="match status" value="1"/>
</dbReference>
<accession>A0ABT9YF77</accession>
<keyword evidence="6 9" id="KW-1133">Transmembrane helix</keyword>
<feature type="coiled-coil region" evidence="8">
    <location>
        <begin position="495"/>
        <end position="529"/>
    </location>
</feature>
<evidence type="ECO:0000256" key="2">
    <source>
        <dbReference type="ARBA" id="ARBA00005658"/>
    </source>
</evidence>
<feature type="transmembrane region" description="Helical" evidence="9">
    <location>
        <begin position="258"/>
        <end position="279"/>
    </location>
</feature>
<evidence type="ECO:0000256" key="4">
    <source>
        <dbReference type="ARBA" id="ARBA00022475"/>
    </source>
</evidence>
<evidence type="ECO:0000256" key="7">
    <source>
        <dbReference type="ARBA" id="ARBA00023136"/>
    </source>
</evidence>
<name>A0ABT9YF77_9BACI</name>
<reference evidence="10 11" key="1">
    <citation type="submission" date="2023-07" db="EMBL/GenBank/DDBJ databases">
        <title>Genomic Encyclopedia of Type Strains, Phase IV (KMG-IV): sequencing the most valuable type-strain genomes for metagenomic binning, comparative biology and taxonomic classification.</title>
        <authorList>
            <person name="Goeker M."/>
        </authorList>
    </citation>
    <scope>NUCLEOTIDE SEQUENCE [LARGE SCALE GENOMIC DNA]</scope>
    <source>
        <strain evidence="10 11">DSM 19154</strain>
    </source>
</reference>
<dbReference type="PANTHER" id="PTHR30047">
    <property type="entry name" value="HIGH-AFFINITY CHOLINE TRANSPORT PROTEIN-RELATED"/>
    <property type="match status" value="1"/>
</dbReference>
<keyword evidence="4" id="KW-1003">Cell membrane</keyword>
<sequence length="540" mass="59295">MKKTTSVFMISIIIAIAFISWGVLLPNNLETVTSTVQGFLTGQLGWFYLLAATFFVAFSIYLIFSPYGKIKLGKPDEKPQYSFLTWFAFLFTAGMGIGLVFWGAAEPISHLNTPFRADPGTNQAAAEAIQYSIFHWGIHPWAIYSVVALCLAYFQFRKDEPAMFSSTLRPLLGNRVDGGFGTTINVFVVIATIFGVATSLGFGAAQISGGLGFLFPSILNIHPTVLNLIVIVIVTILFSISALTGIDKGIRYLSNMNVYLAIALMLFVLLTGSTAYMMGVFTQGVGNYLQNFINMSFSLDIYNSENTWIQDWTLFYWAWWISWSPFVGSFIARVSRGRTIREFIIGVIAVPALFGALWFSVFGGAGIQLERIGSGIGDLIASSGEEVALFALLEQFPLTMFVSIVALVLIGSFFVTSADSATVVLGMQTTGGMLNPPNVVKLVWGLIISGTAAVLLTSEQGLTALQTTAIIGAFPFTFIMIMMVVALMKSLGDEKPLLAQDKERLRQERARLKSEQNSLKEDKEKFRKAKIDSLKKKDKE</sequence>
<feature type="transmembrane region" description="Helical" evidence="9">
    <location>
        <begin position="343"/>
        <end position="361"/>
    </location>
</feature>
<evidence type="ECO:0000313" key="10">
    <source>
        <dbReference type="EMBL" id="MDQ0206498.1"/>
    </source>
</evidence>
<dbReference type="Proteomes" id="UP001225034">
    <property type="component" value="Unassembled WGS sequence"/>
</dbReference>
<evidence type="ECO:0000256" key="6">
    <source>
        <dbReference type="ARBA" id="ARBA00022989"/>
    </source>
</evidence>
<proteinExistence type="inferred from homology"/>
<comment type="caution">
    <text evidence="10">The sequence shown here is derived from an EMBL/GenBank/DDBJ whole genome shotgun (WGS) entry which is preliminary data.</text>
</comment>
<feature type="transmembrane region" description="Helical" evidence="9">
    <location>
        <begin position="7"/>
        <end position="25"/>
    </location>
</feature>
<comment type="similarity">
    <text evidence="2">Belongs to the BCCT transporter (TC 2.A.15) family.</text>
</comment>
<keyword evidence="7 9" id="KW-0472">Membrane</keyword>
<protein>
    <submittedName>
        <fullName evidence="10">Glycine betaine transporter</fullName>
    </submittedName>
</protein>
<dbReference type="Pfam" id="PF02028">
    <property type="entry name" value="BCCT"/>
    <property type="match status" value="1"/>
</dbReference>
<feature type="transmembrane region" description="Helical" evidence="9">
    <location>
        <begin position="184"/>
        <end position="205"/>
    </location>
</feature>
<organism evidence="10 11">
    <name type="scientific">Alkalicoccobacillus murimartini</name>
    <dbReference type="NCBI Taxonomy" id="171685"/>
    <lineage>
        <taxon>Bacteria</taxon>
        <taxon>Bacillati</taxon>
        <taxon>Bacillota</taxon>
        <taxon>Bacilli</taxon>
        <taxon>Bacillales</taxon>
        <taxon>Bacillaceae</taxon>
        <taxon>Alkalicoccobacillus</taxon>
    </lineage>
</organism>
<feature type="transmembrane region" description="Helical" evidence="9">
    <location>
        <begin position="225"/>
        <end position="246"/>
    </location>
</feature>